<evidence type="ECO:0000256" key="1">
    <source>
        <dbReference type="SAM" id="MobiDB-lite"/>
    </source>
</evidence>
<dbReference type="EMBL" id="JADGIZ020000007">
    <property type="protein sequence ID" value="KAL2918154.1"/>
    <property type="molecule type" value="Genomic_DNA"/>
</dbReference>
<feature type="compositionally biased region" description="Basic and acidic residues" evidence="1">
    <location>
        <begin position="270"/>
        <end position="286"/>
    </location>
</feature>
<feature type="compositionally biased region" description="Low complexity" evidence="1">
    <location>
        <begin position="493"/>
        <end position="521"/>
    </location>
</feature>
<feature type="compositionally biased region" description="Low complexity" evidence="1">
    <location>
        <begin position="545"/>
        <end position="554"/>
    </location>
</feature>
<gene>
    <name evidence="2" type="primary">OPI1</name>
    <name evidence="2" type="ORF">HK105_202081</name>
</gene>
<dbReference type="Proteomes" id="UP001527925">
    <property type="component" value="Unassembled WGS sequence"/>
</dbReference>
<feature type="compositionally biased region" description="Low complexity" evidence="1">
    <location>
        <begin position="577"/>
        <end position="591"/>
    </location>
</feature>
<feature type="region of interest" description="Disordered" evidence="1">
    <location>
        <begin position="431"/>
        <end position="452"/>
    </location>
</feature>
<organism evidence="2 3">
    <name type="scientific">Polyrhizophydium stewartii</name>
    <dbReference type="NCBI Taxonomy" id="2732419"/>
    <lineage>
        <taxon>Eukaryota</taxon>
        <taxon>Fungi</taxon>
        <taxon>Fungi incertae sedis</taxon>
        <taxon>Chytridiomycota</taxon>
        <taxon>Chytridiomycota incertae sedis</taxon>
        <taxon>Chytridiomycetes</taxon>
        <taxon>Rhizophydiales</taxon>
        <taxon>Rhizophydiales incertae sedis</taxon>
        <taxon>Polyrhizophydium</taxon>
    </lineage>
</organism>
<proteinExistence type="predicted"/>
<evidence type="ECO:0000313" key="2">
    <source>
        <dbReference type="EMBL" id="KAL2918154.1"/>
    </source>
</evidence>
<dbReference type="PANTHER" id="PTHR38406">
    <property type="entry name" value="TRANSCRIPTIONAL REPRESSOR OPI1"/>
    <property type="match status" value="1"/>
</dbReference>
<feature type="compositionally biased region" description="Low complexity" evidence="1">
    <location>
        <begin position="91"/>
        <end position="114"/>
    </location>
</feature>
<feature type="compositionally biased region" description="Low complexity" evidence="1">
    <location>
        <begin position="230"/>
        <end position="240"/>
    </location>
</feature>
<sequence>MASTASELSAAPHAAISISDLCEASHHIHDEDVQLAVEALGGLRNAGGAAPPSPPPRAGAVATTTAQQLRTIEALSSNFVSQMSLAHQQQSQQAQQQQAQQQQAAQQQQQQAQAQPPPQTPPPAQAPSAFLQRVTGIPLVGRSISQISTVYAATKNASGIVRYSAESVESGIHAVARPVLSTLEPALAPLDRFACSQLDRLERSVPYIFGGPRGARPASAAAADKDHPDPAASPLLAPRSPAAPPFSPSSSASSPSLSDGPYPVGLVHRGSIDERMPSTAPHVERKPRSRFHQVVMGVGASMGMLSEETLRALRYCLQYLQYAINNIDNQIGLLRQNLVSAGGALARLVTGTPANQPSPPLSPGSGAVAHPSHAANILALLAAVKREIVETIRKVVEMVGRHAAIYLPGDARQSVRGFILNLPSRLAALTQPATPAPEASPDSPAAAAASEEAAAEEARRVLALASESSGMLKGIESVFSRSIDVSERVLGNAPPSELSPPLMAPSSSSGASSAAGVSSAVHQLPHLHVTGNSTMAMRRRRPRTSSRSSRASAPADDDVELTSESLSHADDDDARSSRAPGSRSASMDTDS</sequence>
<dbReference type="PANTHER" id="PTHR38406:SF1">
    <property type="entry name" value="TRANSCRIPTIONAL REPRESSOR OPI1"/>
    <property type="match status" value="1"/>
</dbReference>
<feature type="region of interest" description="Disordered" evidence="1">
    <location>
        <begin position="216"/>
        <end position="287"/>
    </location>
</feature>
<feature type="region of interest" description="Disordered" evidence="1">
    <location>
        <begin position="91"/>
        <end position="127"/>
    </location>
</feature>
<feature type="region of interest" description="Disordered" evidence="1">
    <location>
        <begin position="44"/>
        <end position="65"/>
    </location>
</feature>
<dbReference type="Pfam" id="PF08618">
    <property type="entry name" value="Opi1"/>
    <property type="match status" value="2"/>
</dbReference>
<feature type="region of interest" description="Disordered" evidence="1">
    <location>
        <begin position="492"/>
        <end position="591"/>
    </location>
</feature>
<protein>
    <submittedName>
        <fullName evidence="2">Transcriptional regulator opi1</fullName>
    </submittedName>
</protein>
<keyword evidence="3" id="KW-1185">Reference proteome</keyword>
<feature type="compositionally biased region" description="Low complexity" evidence="1">
    <location>
        <begin position="248"/>
        <end position="258"/>
    </location>
</feature>
<dbReference type="InterPro" id="IPR013927">
    <property type="entry name" value="TF_Opi1_Ccg-8"/>
</dbReference>
<evidence type="ECO:0000313" key="3">
    <source>
        <dbReference type="Proteomes" id="UP001527925"/>
    </source>
</evidence>
<comment type="caution">
    <text evidence="2">The sequence shown here is derived from an EMBL/GenBank/DDBJ whole genome shotgun (WGS) entry which is preliminary data.</text>
</comment>
<reference evidence="2 3" key="1">
    <citation type="submission" date="2023-09" db="EMBL/GenBank/DDBJ databases">
        <title>Pangenome analysis of Batrachochytrium dendrobatidis and related Chytrids.</title>
        <authorList>
            <person name="Yacoub M.N."/>
            <person name="Stajich J.E."/>
            <person name="James T.Y."/>
        </authorList>
    </citation>
    <scope>NUCLEOTIDE SEQUENCE [LARGE SCALE GENOMIC DNA]</scope>
    <source>
        <strain evidence="2 3">JEL0888</strain>
    </source>
</reference>
<name>A0ABR4NFA5_9FUNG</name>
<accession>A0ABR4NFA5</accession>
<feature type="compositionally biased region" description="Pro residues" evidence="1">
    <location>
        <begin position="115"/>
        <end position="125"/>
    </location>
</feature>